<reference evidence="1 2" key="1">
    <citation type="submission" date="2018-11" db="EMBL/GenBank/DDBJ databases">
        <title>Schleiferia aggregans sp. nov., a moderately thermophilic heterotrophic bacterium isolated from microbial mats at a terrestrial hot spring.</title>
        <authorList>
            <person name="Iino T."/>
            <person name="Ohkuma M."/>
            <person name="Haruta S."/>
        </authorList>
    </citation>
    <scope>NUCLEOTIDE SEQUENCE [LARGE SCALE GENOMIC DNA]</scope>
    <source>
        <strain evidence="1 2">LA</strain>
    </source>
</reference>
<protein>
    <submittedName>
        <fullName evidence="1">Uncharacterized protein</fullName>
    </submittedName>
</protein>
<keyword evidence="2" id="KW-1185">Reference proteome</keyword>
<comment type="caution">
    <text evidence="1">The sequence shown here is derived from an EMBL/GenBank/DDBJ whole genome shotgun (WGS) entry which is preliminary data.</text>
</comment>
<gene>
    <name evidence="1" type="ORF">JCM31826_01310</name>
</gene>
<proteinExistence type="predicted"/>
<dbReference type="AlphaFoldDB" id="A0A401XI05"/>
<sequence length="191" mass="21965">MRVITTQVNQTIWDIALQHTGTIDSVFTILEANAFLRPDITLPEGIKILIPDTEINKQIKDYIEKNNIIPASGDMYTQIPLNEEDMIQIKQILNYEFSNGPGPMPAVRLSNLKGDVTIQINYDRVEELNNTIYLEHSIDGLHFVQIPETEIQLQPEENTHIYTLNILTNYLRVMLNNETSQGILKEIIYRV</sequence>
<dbReference type="RefSeq" id="WP_124396724.1">
    <property type="nucleotide sequence ID" value="NZ_BHZE01000001.1"/>
</dbReference>
<dbReference type="Proteomes" id="UP000286715">
    <property type="component" value="Unassembled WGS sequence"/>
</dbReference>
<accession>A0A401XI05</accession>
<evidence type="ECO:0000313" key="2">
    <source>
        <dbReference type="Proteomes" id="UP000286715"/>
    </source>
</evidence>
<dbReference type="EMBL" id="BHZE01000001">
    <property type="protein sequence ID" value="GCD76649.1"/>
    <property type="molecule type" value="Genomic_DNA"/>
</dbReference>
<organism evidence="1 2">
    <name type="scientific">Thermaurantimonas aggregans</name>
    <dbReference type="NCBI Taxonomy" id="2173829"/>
    <lineage>
        <taxon>Bacteria</taxon>
        <taxon>Pseudomonadati</taxon>
        <taxon>Bacteroidota</taxon>
        <taxon>Flavobacteriia</taxon>
        <taxon>Flavobacteriales</taxon>
        <taxon>Schleiferiaceae</taxon>
        <taxon>Thermaurantimonas</taxon>
    </lineage>
</organism>
<dbReference type="OrthoDB" id="1100373at2"/>
<evidence type="ECO:0000313" key="1">
    <source>
        <dbReference type="EMBL" id="GCD76649.1"/>
    </source>
</evidence>
<name>A0A401XI05_9FLAO</name>